<evidence type="ECO:0000313" key="3">
    <source>
        <dbReference type="Proteomes" id="UP000190648"/>
    </source>
</evidence>
<feature type="region of interest" description="Disordered" evidence="1">
    <location>
        <begin position="1"/>
        <end position="21"/>
    </location>
</feature>
<name>A0A1V4J5S8_PATFA</name>
<dbReference type="AlphaFoldDB" id="A0A1V4J5S8"/>
<evidence type="ECO:0000256" key="1">
    <source>
        <dbReference type="SAM" id="MobiDB-lite"/>
    </source>
</evidence>
<organism evidence="2 3">
    <name type="scientific">Patagioenas fasciata monilis</name>
    <dbReference type="NCBI Taxonomy" id="372326"/>
    <lineage>
        <taxon>Eukaryota</taxon>
        <taxon>Metazoa</taxon>
        <taxon>Chordata</taxon>
        <taxon>Craniata</taxon>
        <taxon>Vertebrata</taxon>
        <taxon>Euteleostomi</taxon>
        <taxon>Archelosauria</taxon>
        <taxon>Archosauria</taxon>
        <taxon>Dinosauria</taxon>
        <taxon>Saurischia</taxon>
        <taxon>Theropoda</taxon>
        <taxon>Coelurosauria</taxon>
        <taxon>Aves</taxon>
        <taxon>Neognathae</taxon>
        <taxon>Neoaves</taxon>
        <taxon>Columbimorphae</taxon>
        <taxon>Columbiformes</taxon>
        <taxon>Columbidae</taxon>
        <taxon>Patagioenas</taxon>
    </lineage>
</organism>
<dbReference type="EMBL" id="LSYS01009097">
    <property type="protein sequence ID" value="OPJ67394.1"/>
    <property type="molecule type" value="Genomic_DNA"/>
</dbReference>
<dbReference type="STRING" id="372326.A0A1V4J5S8"/>
<protein>
    <submittedName>
        <fullName evidence="2">Uncharacterized protein</fullName>
    </submittedName>
</protein>
<evidence type="ECO:0000313" key="2">
    <source>
        <dbReference type="EMBL" id="OPJ67394.1"/>
    </source>
</evidence>
<keyword evidence="3" id="KW-1185">Reference proteome</keyword>
<sequence length="85" mass="9554">MSSSKQDNNLPTEDKEMDTVKLDDVPFEKLSGKDVMKTNDICIPEVARRGRKRKPILVLRDKSFGYKTRVLNCGKNGLQKGSAGR</sequence>
<gene>
    <name evidence="2" type="ORF">AV530_019891</name>
</gene>
<accession>A0A1V4J5S8</accession>
<proteinExistence type="predicted"/>
<reference evidence="2 3" key="1">
    <citation type="submission" date="2016-02" db="EMBL/GenBank/DDBJ databases">
        <title>Band-tailed pigeon sequencing and assembly.</title>
        <authorList>
            <person name="Soares A.E."/>
            <person name="Novak B.J."/>
            <person name="Rice E.S."/>
            <person name="O'Connell B."/>
            <person name="Chang D."/>
            <person name="Weber S."/>
            <person name="Shapiro B."/>
        </authorList>
    </citation>
    <scope>NUCLEOTIDE SEQUENCE [LARGE SCALE GENOMIC DNA]</scope>
    <source>
        <strain evidence="2">BTP2013</strain>
        <tissue evidence="2">Blood</tissue>
    </source>
</reference>
<feature type="compositionally biased region" description="Basic and acidic residues" evidence="1">
    <location>
        <begin position="12"/>
        <end position="21"/>
    </location>
</feature>
<dbReference type="Proteomes" id="UP000190648">
    <property type="component" value="Unassembled WGS sequence"/>
</dbReference>
<feature type="compositionally biased region" description="Polar residues" evidence="1">
    <location>
        <begin position="1"/>
        <end position="11"/>
    </location>
</feature>
<comment type="caution">
    <text evidence="2">The sequence shown here is derived from an EMBL/GenBank/DDBJ whole genome shotgun (WGS) entry which is preliminary data.</text>
</comment>